<sequence>MTVHSRRDCAEGPNWSLRPHDSRVRTKKKTKSPQKVCGGHVHSVDSVAVKLKHQKAQFQKALPRHCAFRKDPESKLFFSKVDFDFLLDGATVINPLPDNGAEDFESFMKKPRKTF</sequence>
<accession>A0A1I7Y354</accession>
<name>A0A1I7Y354_9BILA</name>
<evidence type="ECO:0000313" key="2">
    <source>
        <dbReference type="Proteomes" id="UP000095287"/>
    </source>
</evidence>
<dbReference type="Proteomes" id="UP000095287">
    <property type="component" value="Unplaced"/>
</dbReference>
<evidence type="ECO:0000313" key="3">
    <source>
        <dbReference type="WBParaSite" id="L893_g11986.t1"/>
    </source>
</evidence>
<reference evidence="3" key="1">
    <citation type="submission" date="2016-11" db="UniProtKB">
        <authorList>
            <consortium name="WormBaseParasite"/>
        </authorList>
    </citation>
    <scope>IDENTIFICATION</scope>
</reference>
<organism evidence="2 3">
    <name type="scientific">Steinernema glaseri</name>
    <dbReference type="NCBI Taxonomy" id="37863"/>
    <lineage>
        <taxon>Eukaryota</taxon>
        <taxon>Metazoa</taxon>
        <taxon>Ecdysozoa</taxon>
        <taxon>Nematoda</taxon>
        <taxon>Chromadorea</taxon>
        <taxon>Rhabditida</taxon>
        <taxon>Tylenchina</taxon>
        <taxon>Panagrolaimomorpha</taxon>
        <taxon>Strongyloidoidea</taxon>
        <taxon>Steinernematidae</taxon>
        <taxon>Steinernema</taxon>
    </lineage>
</organism>
<keyword evidence="2" id="KW-1185">Reference proteome</keyword>
<proteinExistence type="predicted"/>
<feature type="compositionally biased region" description="Basic and acidic residues" evidence="1">
    <location>
        <begin position="1"/>
        <end position="10"/>
    </location>
</feature>
<dbReference type="AlphaFoldDB" id="A0A1I7Y354"/>
<dbReference type="WBParaSite" id="L893_g11986.t1">
    <property type="protein sequence ID" value="L893_g11986.t1"/>
    <property type="gene ID" value="L893_g11986"/>
</dbReference>
<feature type="region of interest" description="Disordered" evidence="1">
    <location>
        <begin position="1"/>
        <end position="38"/>
    </location>
</feature>
<protein>
    <submittedName>
        <fullName evidence="3">40S ribosomal protein S19-binding protein 1</fullName>
    </submittedName>
</protein>
<evidence type="ECO:0000256" key="1">
    <source>
        <dbReference type="SAM" id="MobiDB-lite"/>
    </source>
</evidence>